<dbReference type="InterPro" id="IPR050397">
    <property type="entry name" value="Env_Response_Regulators"/>
</dbReference>
<accession>A0A3A8ABL4</accession>
<reference evidence="6 7" key="1">
    <citation type="journal article" date="2018" name="Int. J. Syst. Bacteriol.">
        <title>Oceaniradius stylonemae gen. nov., sp. nov., isolated from a red alga, Stylonema cornu-cervi.</title>
        <authorList>
            <person name="Jeong S."/>
        </authorList>
    </citation>
    <scope>NUCLEOTIDE SEQUENCE [LARGE SCALE GENOMIC DNA]</scope>
    <source>
        <strain evidence="6 7">StC1</strain>
    </source>
</reference>
<dbReference type="Gene3D" id="2.60.120.10">
    <property type="entry name" value="Jelly Rolls"/>
    <property type="match status" value="1"/>
</dbReference>
<dbReference type="GO" id="GO:0003700">
    <property type="term" value="F:DNA-binding transcription factor activity"/>
    <property type="evidence" value="ECO:0007669"/>
    <property type="project" value="TreeGrafter"/>
</dbReference>
<gene>
    <name evidence="6" type="ORF">DEM25_007980</name>
</gene>
<organism evidence="6 7">
    <name type="scientific">Oceaniradius stylonematis</name>
    <dbReference type="NCBI Taxonomy" id="2184161"/>
    <lineage>
        <taxon>Bacteria</taxon>
        <taxon>Pseudomonadati</taxon>
        <taxon>Pseudomonadota</taxon>
        <taxon>Alphaproteobacteria</taxon>
        <taxon>Hyphomicrobiales</taxon>
        <taxon>Ahrensiaceae</taxon>
        <taxon>Oceaniradius</taxon>
    </lineage>
</organism>
<evidence type="ECO:0000256" key="3">
    <source>
        <dbReference type="ARBA" id="ARBA00023163"/>
    </source>
</evidence>
<keyword evidence="7" id="KW-1185">Reference proteome</keyword>
<evidence type="ECO:0000313" key="7">
    <source>
        <dbReference type="Proteomes" id="UP000246132"/>
    </source>
</evidence>
<dbReference type="GO" id="GO:0005829">
    <property type="term" value="C:cytosol"/>
    <property type="evidence" value="ECO:0007669"/>
    <property type="project" value="TreeGrafter"/>
</dbReference>
<dbReference type="Proteomes" id="UP000246132">
    <property type="component" value="Unassembled WGS sequence"/>
</dbReference>
<protein>
    <submittedName>
        <fullName evidence="6">Crp/Fnr family transcriptional regulator</fullName>
    </submittedName>
</protein>
<dbReference type="InterPro" id="IPR014710">
    <property type="entry name" value="RmlC-like_jellyroll"/>
</dbReference>
<keyword evidence="3" id="KW-0804">Transcription</keyword>
<dbReference type="Pfam" id="PF00027">
    <property type="entry name" value="cNMP_binding"/>
    <property type="match status" value="1"/>
</dbReference>
<dbReference type="InterPro" id="IPR036390">
    <property type="entry name" value="WH_DNA-bd_sf"/>
</dbReference>
<evidence type="ECO:0000256" key="2">
    <source>
        <dbReference type="ARBA" id="ARBA00023125"/>
    </source>
</evidence>
<dbReference type="PROSITE" id="PS50042">
    <property type="entry name" value="CNMP_BINDING_3"/>
    <property type="match status" value="1"/>
</dbReference>
<sequence>MKMTGKPEATWRMPNQLASMISELRHLVREKTFRAGEQIYAQGEPSNSFYFVVSGLVQISIFRIDGVEIVLEKMGPDTICGEATAFAGLPSFSSAVATEPTTVLEFEARRLPDLFREHPEFALILLRLTSLKQRVLALRLEQMVSNKPEERVLELLTRLGEMFGTRHAKGNMVRTRLTHEMIAAMTGVSRVTVTRTLKRMRESGTLYLDDGYFVISPAHAERLDVG</sequence>
<dbReference type="Pfam" id="PF13545">
    <property type="entry name" value="HTH_Crp_2"/>
    <property type="match status" value="1"/>
</dbReference>
<proteinExistence type="predicted"/>
<comment type="caution">
    <text evidence="6">The sequence shown here is derived from an EMBL/GenBank/DDBJ whole genome shotgun (WGS) entry which is preliminary data.</text>
</comment>
<dbReference type="EMBL" id="QFWV02000004">
    <property type="protein sequence ID" value="RKF07687.1"/>
    <property type="molecule type" value="Genomic_DNA"/>
</dbReference>
<dbReference type="SUPFAM" id="SSF46785">
    <property type="entry name" value="Winged helix' DNA-binding domain"/>
    <property type="match status" value="1"/>
</dbReference>
<dbReference type="PANTHER" id="PTHR24567">
    <property type="entry name" value="CRP FAMILY TRANSCRIPTIONAL REGULATORY PROTEIN"/>
    <property type="match status" value="1"/>
</dbReference>
<feature type="domain" description="HTH crp-type" evidence="5">
    <location>
        <begin position="146"/>
        <end position="218"/>
    </location>
</feature>
<evidence type="ECO:0000259" key="5">
    <source>
        <dbReference type="PROSITE" id="PS51063"/>
    </source>
</evidence>
<evidence type="ECO:0000256" key="1">
    <source>
        <dbReference type="ARBA" id="ARBA00023015"/>
    </source>
</evidence>
<keyword evidence="2" id="KW-0238">DNA-binding</keyword>
<dbReference type="SUPFAM" id="SSF51206">
    <property type="entry name" value="cAMP-binding domain-like"/>
    <property type="match status" value="1"/>
</dbReference>
<dbReference type="CDD" id="cd00038">
    <property type="entry name" value="CAP_ED"/>
    <property type="match status" value="1"/>
</dbReference>
<dbReference type="PROSITE" id="PS51063">
    <property type="entry name" value="HTH_CRP_2"/>
    <property type="match status" value="1"/>
</dbReference>
<keyword evidence="1" id="KW-0805">Transcription regulation</keyword>
<name>A0A3A8ABL4_9HYPH</name>
<dbReference type="InterPro" id="IPR000595">
    <property type="entry name" value="cNMP-bd_dom"/>
</dbReference>
<dbReference type="SMART" id="SM00100">
    <property type="entry name" value="cNMP"/>
    <property type="match status" value="1"/>
</dbReference>
<dbReference type="AlphaFoldDB" id="A0A3A8ABL4"/>
<dbReference type="SMART" id="SM00419">
    <property type="entry name" value="HTH_CRP"/>
    <property type="match status" value="1"/>
</dbReference>
<feature type="domain" description="Cyclic nucleotide-binding" evidence="4">
    <location>
        <begin position="19"/>
        <end position="115"/>
    </location>
</feature>
<dbReference type="GO" id="GO:0003677">
    <property type="term" value="F:DNA binding"/>
    <property type="evidence" value="ECO:0007669"/>
    <property type="project" value="UniProtKB-KW"/>
</dbReference>
<dbReference type="InterPro" id="IPR018490">
    <property type="entry name" value="cNMP-bd_dom_sf"/>
</dbReference>
<evidence type="ECO:0000313" key="6">
    <source>
        <dbReference type="EMBL" id="RKF07687.1"/>
    </source>
</evidence>
<dbReference type="PANTHER" id="PTHR24567:SF74">
    <property type="entry name" value="HTH-TYPE TRANSCRIPTIONAL REGULATOR ARCR"/>
    <property type="match status" value="1"/>
</dbReference>
<dbReference type="InterPro" id="IPR012318">
    <property type="entry name" value="HTH_CRP"/>
</dbReference>
<evidence type="ECO:0000259" key="4">
    <source>
        <dbReference type="PROSITE" id="PS50042"/>
    </source>
</evidence>